<evidence type="ECO:0000259" key="3">
    <source>
        <dbReference type="Pfam" id="PF01156"/>
    </source>
</evidence>
<feature type="domain" description="Inosine/uridine-preferring nucleoside hydrolase" evidence="3">
    <location>
        <begin position="8"/>
        <end position="303"/>
    </location>
</feature>
<dbReference type="GO" id="GO:0050263">
    <property type="term" value="F:ribosylpyrimidine nucleosidase activity"/>
    <property type="evidence" value="ECO:0007669"/>
    <property type="project" value="UniProtKB-EC"/>
</dbReference>
<protein>
    <submittedName>
        <fullName evidence="4">Pyrimidine-specific ribonucleoside hydrolase rihB</fullName>
        <ecNumber evidence="4">3.2.2.8</ecNumber>
    </submittedName>
</protein>
<dbReference type="Pfam" id="PF01156">
    <property type="entry name" value="IU_nuc_hydro"/>
    <property type="match status" value="1"/>
</dbReference>
<dbReference type="EC" id="3.2.2.8" evidence="4"/>
<sequence>MDKQRIFLIDTDTGSDDAVAIIMALKCKDVKVEAITTVAGNVTIEQANKNALISCEVAGTYMPPVYAGMDRPLLRKLIHSYETHGEDGMGNMDLAEPAHQLSEGHGIDVMIDMARKYDGELEIVALGPLTNIAMAVLKAPDIAKKIKKLYIMGTSGFAPGNVSPVAEFNIWADPEACDVVLKSGIDQVYVGWDMCCGDAMLEPEDIAYLDKETECSHFCIRCNKCLMELNEGRFGHPCLDMADPVAMAVALWPDLIIEAPHAYTYVETHSEQTLGQVVCDWTNTLGKEPNATMCKKLDNPRMKKLMMEHML</sequence>
<dbReference type="InterPro" id="IPR001910">
    <property type="entry name" value="Inosine/uridine_hydrolase_dom"/>
</dbReference>
<keyword evidence="1 4" id="KW-0378">Hydrolase</keyword>
<name>A0A1C6JH03_9FIRM</name>
<dbReference type="EMBL" id="FMHG01000001">
    <property type="protein sequence ID" value="SCJ81290.1"/>
    <property type="molecule type" value="Genomic_DNA"/>
</dbReference>
<organism evidence="4">
    <name type="scientific">uncultured Anaerotruncus sp</name>
    <dbReference type="NCBI Taxonomy" id="905011"/>
    <lineage>
        <taxon>Bacteria</taxon>
        <taxon>Bacillati</taxon>
        <taxon>Bacillota</taxon>
        <taxon>Clostridia</taxon>
        <taxon>Eubacteriales</taxon>
        <taxon>Oscillospiraceae</taxon>
        <taxon>Anaerotruncus</taxon>
        <taxon>environmental samples</taxon>
    </lineage>
</organism>
<dbReference type="AlphaFoldDB" id="A0A1C6JH03"/>
<dbReference type="Gene3D" id="3.90.245.10">
    <property type="entry name" value="Ribonucleoside hydrolase-like"/>
    <property type="match status" value="1"/>
</dbReference>
<accession>A0A1C6JH03</accession>
<gene>
    <name evidence="4" type="primary">rihB_15</name>
    <name evidence="4" type="ORF">SAMEA3545359_02187</name>
</gene>
<evidence type="ECO:0000256" key="1">
    <source>
        <dbReference type="ARBA" id="ARBA00022801"/>
    </source>
</evidence>
<evidence type="ECO:0000256" key="2">
    <source>
        <dbReference type="ARBA" id="ARBA00023295"/>
    </source>
</evidence>
<dbReference type="InterPro" id="IPR052775">
    <property type="entry name" value="IUN_hydrolase"/>
</dbReference>
<dbReference type="PANTHER" id="PTHR46190">
    <property type="entry name" value="SI:CH211-201H21.5-RELATED"/>
    <property type="match status" value="1"/>
</dbReference>
<dbReference type="PROSITE" id="PS01247">
    <property type="entry name" value="IUNH"/>
    <property type="match status" value="1"/>
</dbReference>
<reference evidence="4" key="1">
    <citation type="submission" date="2015-09" db="EMBL/GenBank/DDBJ databases">
        <authorList>
            <consortium name="Pathogen Informatics"/>
        </authorList>
    </citation>
    <scope>NUCLEOTIDE SEQUENCE</scope>
    <source>
        <strain evidence="4">2789STDY5834896</strain>
    </source>
</reference>
<evidence type="ECO:0000313" key="4">
    <source>
        <dbReference type="EMBL" id="SCJ81290.1"/>
    </source>
</evidence>
<dbReference type="InterPro" id="IPR015910">
    <property type="entry name" value="I/U_nuclsd_hydro_CS"/>
</dbReference>
<dbReference type="PANTHER" id="PTHR46190:SF1">
    <property type="entry name" value="SI:CH211-201H21.5"/>
    <property type="match status" value="1"/>
</dbReference>
<keyword evidence="2 4" id="KW-0326">Glycosidase</keyword>
<proteinExistence type="predicted"/>
<dbReference type="SUPFAM" id="SSF53590">
    <property type="entry name" value="Nucleoside hydrolase"/>
    <property type="match status" value="1"/>
</dbReference>
<dbReference type="InterPro" id="IPR036452">
    <property type="entry name" value="Ribo_hydro-like"/>
</dbReference>